<keyword evidence="3 10" id="KW-0812">Transmembrane</keyword>
<evidence type="ECO:0000256" key="9">
    <source>
        <dbReference type="ARBA" id="ARBA00023284"/>
    </source>
</evidence>
<dbReference type="InterPro" id="IPR038354">
    <property type="entry name" value="VKOR_sf"/>
</dbReference>
<feature type="transmembrane region" description="Helical" evidence="10">
    <location>
        <begin position="6"/>
        <end position="25"/>
    </location>
</feature>
<comment type="subcellular location">
    <subcellularLocation>
        <location evidence="1">Membrane</location>
        <topology evidence="1">Multi-pass membrane protein</topology>
    </subcellularLocation>
</comment>
<evidence type="ECO:0000256" key="10">
    <source>
        <dbReference type="SAM" id="Phobius"/>
    </source>
</evidence>
<feature type="transmembrane region" description="Helical" evidence="10">
    <location>
        <begin position="32"/>
        <end position="54"/>
    </location>
</feature>
<keyword evidence="9" id="KW-0676">Redox-active center</keyword>
<dbReference type="GO" id="GO:0016020">
    <property type="term" value="C:membrane"/>
    <property type="evidence" value="ECO:0007669"/>
    <property type="project" value="UniProtKB-SubCell"/>
</dbReference>
<evidence type="ECO:0000256" key="4">
    <source>
        <dbReference type="ARBA" id="ARBA00022719"/>
    </source>
</evidence>
<keyword evidence="8" id="KW-1015">Disulfide bond</keyword>
<dbReference type="InterPro" id="IPR012932">
    <property type="entry name" value="VKOR"/>
</dbReference>
<gene>
    <name evidence="12" type="ORF">CCUR1050_LOCUS6815</name>
</gene>
<dbReference type="Gene3D" id="1.20.1440.130">
    <property type="entry name" value="VKOR domain"/>
    <property type="match status" value="1"/>
</dbReference>
<proteinExistence type="inferred from homology"/>
<evidence type="ECO:0000313" key="12">
    <source>
        <dbReference type="EMBL" id="CAD8629136.1"/>
    </source>
</evidence>
<dbReference type="GO" id="GO:0016491">
    <property type="term" value="F:oxidoreductase activity"/>
    <property type="evidence" value="ECO:0007669"/>
    <property type="project" value="UniProtKB-KW"/>
</dbReference>
<feature type="domain" description="Vitamin K epoxide reductase" evidence="11">
    <location>
        <begin position="4"/>
        <end position="81"/>
    </location>
</feature>
<evidence type="ECO:0000259" key="11">
    <source>
        <dbReference type="Pfam" id="PF07884"/>
    </source>
</evidence>
<name>A0A7S0M1X5_9CRYP</name>
<accession>A0A7S0M1X5</accession>
<sequence>MVRGVPNPAVGIAYYSALIGVAAAFELSPDSYWLLLAAAGLAGAGLLASAWLAYLGLAVLRAVCPVCVGLWVINAALAALAAYVTHMQRAFLEYDSAFLAAMAAAPKQTHGDYNPHQQHDLWTS</sequence>
<dbReference type="GO" id="GO:0048038">
    <property type="term" value="F:quinone binding"/>
    <property type="evidence" value="ECO:0007669"/>
    <property type="project" value="UniProtKB-KW"/>
</dbReference>
<dbReference type="AlphaFoldDB" id="A0A7S0M1X5"/>
<evidence type="ECO:0000256" key="1">
    <source>
        <dbReference type="ARBA" id="ARBA00004141"/>
    </source>
</evidence>
<organism evidence="12">
    <name type="scientific">Cryptomonas curvata</name>
    <dbReference type="NCBI Taxonomy" id="233186"/>
    <lineage>
        <taxon>Eukaryota</taxon>
        <taxon>Cryptophyceae</taxon>
        <taxon>Cryptomonadales</taxon>
        <taxon>Cryptomonadaceae</taxon>
        <taxon>Cryptomonas</taxon>
    </lineage>
</organism>
<evidence type="ECO:0000256" key="3">
    <source>
        <dbReference type="ARBA" id="ARBA00022692"/>
    </source>
</evidence>
<evidence type="ECO:0000256" key="5">
    <source>
        <dbReference type="ARBA" id="ARBA00022989"/>
    </source>
</evidence>
<reference evidence="12" key="1">
    <citation type="submission" date="2021-01" db="EMBL/GenBank/DDBJ databases">
        <authorList>
            <person name="Corre E."/>
            <person name="Pelletier E."/>
            <person name="Niang G."/>
            <person name="Scheremetjew M."/>
            <person name="Finn R."/>
            <person name="Kale V."/>
            <person name="Holt S."/>
            <person name="Cochrane G."/>
            <person name="Meng A."/>
            <person name="Brown T."/>
            <person name="Cohen L."/>
        </authorList>
    </citation>
    <scope>NUCLEOTIDE SEQUENCE</scope>
    <source>
        <strain evidence="12">CCAP979/52</strain>
    </source>
</reference>
<evidence type="ECO:0000256" key="2">
    <source>
        <dbReference type="ARBA" id="ARBA00006214"/>
    </source>
</evidence>
<keyword evidence="7 10" id="KW-0472">Membrane</keyword>
<comment type="similarity">
    <text evidence="2">Belongs to the VKOR family.</text>
</comment>
<keyword evidence="4" id="KW-0874">Quinone</keyword>
<keyword evidence="5 10" id="KW-1133">Transmembrane helix</keyword>
<evidence type="ECO:0000256" key="8">
    <source>
        <dbReference type="ARBA" id="ARBA00023157"/>
    </source>
</evidence>
<keyword evidence="6" id="KW-0560">Oxidoreductase</keyword>
<dbReference type="EMBL" id="HBEZ01012400">
    <property type="protein sequence ID" value="CAD8629136.1"/>
    <property type="molecule type" value="Transcribed_RNA"/>
</dbReference>
<evidence type="ECO:0000256" key="6">
    <source>
        <dbReference type="ARBA" id="ARBA00023002"/>
    </source>
</evidence>
<protein>
    <recommendedName>
        <fullName evidence="11">Vitamin K epoxide reductase domain-containing protein</fullName>
    </recommendedName>
</protein>
<dbReference type="Pfam" id="PF07884">
    <property type="entry name" value="VKOR"/>
    <property type="match status" value="1"/>
</dbReference>
<evidence type="ECO:0000256" key="7">
    <source>
        <dbReference type="ARBA" id="ARBA00023136"/>
    </source>
</evidence>
<feature type="transmembrane region" description="Helical" evidence="10">
    <location>
        <begin position="60"/>
        <end position="84"/>
    </location>
</feature>